<dbReference type="eggNOG" id="ENOG502S9UG">
    <property type="taxonomic scope" value="Eukaryota"/>
</dbReference>
<proteinExistence type="predicted"/>
<gene>
    <name evidence="2" type="ORF">BRAFLDRAFT_86991</name>
</gene>
<dbReference type="InParanoid" id="C3XVA3"/>
<name>C3XVA3_BRAFL</name>
<protein>
    <submittedName>
        <fullName evidence="2">Uncharacterized protein</fullName>
    </submittedName>
</protein>
<dbReference type="EMBL" id="GG666468">
    <property type="protein sequence ID" value="EEN68029.1"/>
    <property type="molecule type" value="Genomic_DNA"/>
</dbReference>
<sequence length="152" mass="16219">MWSGMKGSGSSSGAGSSGSGGARPPHDITSQQGLRQLYNSKVVHAEEVRRPLGDGKKMWGPAYHTGARVTLEDGSKWLVHKGPGFDYGNQTVVTDTKHMGGRWVQKGGVKQVQGAATVSDFVKAGGQNYTPVFNDCQSARDRMMKLPGKGKK</sequence>
<feature type="region of interest" description="Disordered" evidence="1">
    <location>
        <begin position="1"/>
        <end position="36"/>
    </location>
</feature>
<evidence type="ECO:0000313" key="2">
    <source>
        <dbReference type="EMBL" id="EEN68029.1"/>
    </source>
</evidence>
<evidence type="ECO:0000256" key="1">
    <source>
        <dbReference type="SAM" id="MobiDB-lite"/>
    </source>
</evidence>
<reference evidence="2" key="1">
    <citation type="journal article" date="2008" name="Nature">
        <title>The amphioxus genome and the evolution of the chordate karyotype.</title>
        <authorList>
            <consortium name="US DOE Joint Genome Institute (JGI-PGF)"/>
            <person name="Putnam N.H."/>
            <person name="Butts T."/>
            <person name="Ferrier D.E.K."/>
            <person name="Furlong R.F."/>
            <person name="Hellsten U."/>
            <person name="Kawashima T."/>
            <person name="Robinson-Rechavi M."/>
            <person name="Shoguchi E."/>
            <person name="Terry A."/>
            <person name="Yu J.-K."/>
            <person name="Benito-Gutierrez E.L."/>
            <person name="Dubchak I."/>
            <person name="Garcia-Fernandez J."/>
            <person name="Gibson-Brown J.J."/>
            <person name="Grigoriev I.V."/>
            <person name="Horton A.C."/>
            <person name="de Jong P.J."/>
            <person name="Jurka J."/>
            <person name="Kapitonov V.V."/>
            <person name="Kohara Y."/>
            <person name="Kuroki Y."/>
            <person name="Lindquist E."/>
            <person name="Lucas S."/>
            <person name="Osoegawa K."/>
            <person name="Pennacchio L.A."/>
            <person name="Salamov A.A."/>
            <person name="Satou Y."/>
            <person name="Sauka-Spengler T."/>
            <person name="Schmutz J."/>
            <person name="Shin-I T."/>
            <person name="Toyoda A."/>
            <person name="Bronner-Fraser M."/>
            <person name="Fujiyama A."/>
            <person name="Holland L.Z."/>
            <person name="Holland P.W.H."/>
            <person name="Satoh N."/>
            <person name="Rokhsar D.S."/>
        </authorList>
    </citation>
    <scope>NUCLEOTIDE SEQUENCE [LARGE SCALE GENOMIC DNA]</scope>
    <source>
        <strain evidence="2">S238N-H82</strain>
        <tissue evidence="2">Testes</tissue>
    </source>
</reference>
<accession>C3XVA3</accession>
<feature type="compositionally biased region" description="Gly residues" evidence="1">
    <location>
        <begin position="1"/>
        <end position="21"/>
    </location>
</feature>
<organism>
    <name type="scientific">Branchiostoma floridae</name>
    <name type="common">Florida lancelet</name>
    <name type="synonym">Amphioxus</name>
    <dbReference type="NCBI Taxonomy" id="7739"/>
    <lineage>
        <taxon>Eukaryota</taxon>
        <taxon>Metazoa</taxon>
        <taxon>Chordata</taxon>
        <taxon>Cephalochordata</taxon>
        <taxon>Leptocardii</taxon>
        <taxon>Amphioxiformes</taxon>
        <taxon>Branchiostomatidae</taxon>
        <taxon>Branchiostoma</taxon>
    </lineage>
</organism>
<dbReference type="AlphaFoldDB" id="C3XVA3"/>